<keyword evidence="6 8" id="KW-0472">Membrane</keyword>
<feature type="transmembrane region" description="Helical" evidence="8">
    <location>
        <begin position="578"/>
        <end position="598"/>
    </location>
</feature>
<dbReference type="AlphaFoldDB" id="A0A8J1TCT3"/>
<dbReference type="PANTHER" id="PTHR11388:SF142">
    <property type="entry name" value="SOLUTE CARRIER ORGANIC ANION TRANSPORTER FAMILY MEMBER 5A1"/>
    <property type="match status" value="1"/>
</dbReference>
<evidence type="ECO:0000313" key="9">
    <source>
        <dbReference type="EMBL" id="CAH1798880.1"/>
    </source>
</evidence>
<dbReference type="GO" id="GO:0015347">
    <property type="term" value="F:sodium-independent organic anion transmembrane transporter activity"/>
    <property type="evidence" value="ECO:0007669"/>
    <property type="project" value="TreeGrafter"/>
</dbReference>
<dbReference type="NCBIfam" id="TIGR00805">
    <property type="entry name" value="oat"/>
    <property type="match status" value="1"/>
</dbReference>
<feature type="transmembrane region" description="Helical" evidence="8">
    <location>
        <begin position="88"/>
        <end position="110"/>
    </location>
</feature>
<feature type="transmembrane region" description="Helical" evidence="8">
    <location>
        <begin position="355"/>
        <end position="379"/>
    </location>
</feature>
<dbReference type="CDD" id="cd17336">
    <property type="entry name" value="MFS_SLCO_OATP"/>
    <property type="match status" value="1"/>
</dbReference>
<feature type="transmembrane region" description="Helical" evidence="8">
    <location>
        <begin position="163"/>
        <end position="189"/>
    </location>
</feature>
<reference evidence="9" key="1">
    <citation type="submission" date="2022-03" db="EMBL/GenBank/DDBJ databases">
        <authorList>
            <person name="Martin C."/>
        </authorList>
    </citation>
    <scope>NUCLEOTIDE SEQUENCE</scope>
</reference>
<evidence type="ECO:0000256" key="8">
    <source>
        <dbReference type="RuleBase" id="RU362056"/>
    </source>
</evidence>
<dbReference type="GO" id="GO:0043252">
    <property type="term" value="P:sodium-independent organic anion transport"/>
    <property type="evidence" value="ECO:0007669"/>
    <property type="project" value="TreeGrafter"/>
</dbReference>
<organism evidence="9 10">
    <name type="scientific">Owenia fusiformis</name>
    <name type="common">Polychaete worm</name>
    <dbReference type="NCBI Taxonomy" id="6347"/>
    <lineage>
        <taxon>Eukaryota</taxon>
        <taxon>Metazoa</taxon>
        <taxon>Spiralia</taxon>
        <taxon>Lophotrochozoa</taxon>
        <taxon>Annelida</taxon>
        <taxon>Polychaeta</taxon>
        <taxon>Sedentaria</taxon>
        <taxon>Canalipalpata</taxon>
        <taxon>Sabellida</taxon>
        <taxon>Oweniida</taxon>
        <taxon>Oweniidae</taxon>
        <taxon>Owenia</taxon>
    </lineage>
</organism>
<sequence length="650" mass="71397">MENQKETKNSAKCMEKYIGIKLFVAALSIYALGTGTFSSYYSSILTTLEKRFGFSSSTTGFLMTVDNYIYFPGIIFSHFARRSHTPRIFFGSSIAVAISMLLWATPFFIYGSKGGFNPEFSAKNTTQDNSSESTLFCRMGPAGNTTHMNCDSEDMKNEHENKIAYSLFVVAQLFYGVGTCSFWTLGTTYIDDNASRKDLSFFLGVLFTLKVIGPVVGYYMGAAVLLLPEDLTSNGIGPEEAGYIGAWWLGFPIMALVMILGAIPMLMIPRKMEVEKSYKDVDDDNDDADDENGLSLRNAVTDIKDLPKSLLRILLNPVFMGLTCSICFFVFWISGYSAFQPKYIQEHFNVSATTANVLTGSMGALAGAVGSFISGVGASRFKATKTRVMRIIVYNMVIVLIASASSLAFICPQTEIVGLNERGNGTCSEDCNCDDSAYSPVCGDDNLNYMSACHAGCTALNNGTYDNCQCTGGGTVTFGLCSAFCNMAIPYAIMAFIASFFHTLQEVPLYRIQLRCVAKDDRALSIGIMNFIIFLTALPSPVVFGVVVDSACLLQMSSCSSTDSACWVYATDPMRFKLHILMVAFLILEIISFIFMWYKCKSADFLYDDPEPESETKTKGDLETAQPLMTIKDQKGDLETVLPKKNQSTL</sequence>
<keyword evidence="10" id="KW-1185">Reference proteome</keyword>
<keyword evidence="8" id="KW-0813">Transport</keyword>
<dbReference type="InterPro" id="IPR004156">
    <property type="entry name" value="OATP"/>
</dbReference>
<protein>
    <recommendedName>
        <fullName evidence="8">Solute carrier organic anion transporter family member</fullName>
    </recommendedName>
</protein>
<dbReference type="InterPro" id="IPR036259">
    <property type="entry name" value="MFS_trans_sf"/>
</dbReference>
<dbReference type="InterPro" id="IPR002350">
    <property type="entry name" value="Kazal_dom"/>
</dbReference>
<dbReference type="GO" id="GO:0016323">
    <property type="term" value="C:basolateral plasma membrane"/>
    <property type="evidence" value="ECO:0007669"/>
    <property type="project" value="TreeGrafter"/>
</dbReference>
<feature type="transmembrane region" description="Helical" evidence="8">
    <location>
        <begin position="247"/>
        <end position="268"/>
    </location>
</feature>
<evidence type="ECO:0000256" key="4">
    <source>
        <dbReference type="ARBA" id="ARBA00022692"/>
    </source>
</evidence>
<keyword evidence="5 8" id="KW-1133">Transmembrane helix</keyword>
<evidence type="ECO:0000256" key="7">
    <source>
        <dbReference type="ARBA" id="ARBA00023157"/>
    </source>
</evidence>
<name>A0A8J1TCT3_OWEFU</name>
<dbReference type="SUPFAM" id="SSF100895">
    <property type="entry name" value="Kazal-type serine protease inhibitors"/>
    <property type="match status" value="1"/>
</dbReference>
<dbReference type="Proteomes" id="UP000749559">
    <property type="component" value="Unassembled WGS sequence"/>
</dbReference>
<feature type="transmembrane region" description="Helical" evidence="8">
    <location>
        <begin position="201"/>
        <end position="227"/>
    </location>
</feature>
<evidence type="ECO:0000313" key="10">
    <source>
        <dbReference type="Proteomes" id="UP000749559"/>
    </source>
</evidence>
<keyword evidence="8" id="KW-0406">Ion transport</keyword>
<accession>A0A8J1TCT3</accession>
<dbReference type="Pfam" id="PF07648">
    <property type="entry name" value="Kazal_2"/>
    <property type="match status" value="1"/>
</dbReference>
<keyword evidence="4 8" id="KW-0812">Transmembrane</keyword>
<feature type="transmembrane region" description="Helical" evidence="8">
    <location>
        <begin position="20"/>
        <end position="41"/>
    </location>
</feature>
<dbReference type="PROSITE" id="PS51465">
    <property type="entry name" value="KAZAL_2"/>
    <property type="match status" value="1"/>
</dbReference>
<evidence type="ECO:0000256" key="3">
    <source>
        <dbReference type="ARBA" id="ARBA00022475"/>
    </source>
</evidence>
<evidence type="ECO:0000256" key="2">
    <source>
        <dbReference type="ARBA" id="ARBA00009657"/>
    </source>
</evidence>
<feature type="transmembrane region" description="Helical" evidence="8">
    <location>
        <begin position="476"/>
        <end position="502"/>
    </location>
</feature>
<comment type="similarity">
    <text evidence="2 8">Belongs to the organo anion transporter (TC 2.A.60) family.</text>
</comment>
<comment type="caution">
    <text evidence="9">The sequence shown here is derived from an EMBL/GenBank/DDBJ whole genome shotgun (WGS) entry which is preliminary data.</text>
</comment>
<feature type="transmembrane region" description="Helical" evidence="8">
    <location>
        <begin position="313"/>
        <end position="335"/>
    </location>
</feature>
<comment type="subcellular location">
    <subcellularLocation>
        <location evidence="1 8">Cell membrane</location>
        <topology evidence="1 8">Multi-pass membrane protein</topology>
    </subcellularLocation>
</comment>
<proteinExistence type="inferred from homology"/>
<dbReference type="OrthoDB" id="6286541at2759"/>
<feature type="transmembrane region" description="Helical" evidence="8">
    <location>
        <begin position="391"/>
        <end position="410"/>
    </location>
</feature>
<dbReference type="Pfam" id="PF03137">
    <property type="entry name" value="OATP"/>
    <property type="match status" value="1"/>
</dbReference>
<evidence type="ECO:0000256" key="5">
    <source>
        <dbReference type="ARBA" id="ARBA00022989"/>
    </source>
</evidence>
<feature type="transmembrane region" description="Helical" evidence="8">
    <location>
        <begin position="53"/>
        <end position="76"/>
    </location>
</feature>
<evidence type="ECO:0000256" key="1">
    <source>
        <dbReference type="ARBA" id="ARBA00004651"/>
    </source>
</evidence>
<dbReference type="Gene3D" id="1.20.1250.20">
    <property type="entry name" value="MFS general substrate transporter like domains"/>
    <property type="match status" value="2"/>
</dbReference>
<gene>
    <name evidence="9" type="ORF">OFUS_LOCUS22960</name>
</gene>
<keyword evidence="7" id="KW-1015">Disulfide bond</keyword>
<dbReference type="EMBL" id="CAIIXF020000011">
    <property type="protein sequence ID" value="CAH1798880.1"/>
    <property type="molecule type" value="Genomic_DNA"/>
</dbReference>
<feature type="transmembrane region" description="Helical" evidence="8">
    <location>
        <begin position="523"/>
        <end position="548"/>
    </location>
</feature>
<dbReference type="InterPro" id="IPR036058">
    <property type="entry name" value="Kazal_dom_sf"/>
</dbReference>
<dbReference type="PANTHER" id="PTHR11388">
    <property type="entry name" value="ORGANIC ANION TRANSPORTER"/>
    <property type="match status" value="1"/>
</dbReference>
<dbReference type="GO" id="GO:0006811">
    <property type="term" value="P:monoatomic ion transport"/>
    <property type="evidence" value="ECO:0007669"/>
    <property type="project" value="UniProtKB-KW"/>
</dbReference>
<evidence type="ECO:0000256" key="6">
    <source>
        <dbReference type="ARBA" id="ARBA00023136"/>
    </source>
</evidence>
<keyword evidence="3" id="KW-1003">Cell membrane</keyword>
<dbReference type="SUPFAM" id="SSF103473">
    <property type="entry name" value="MFS general substrate transporter"/>
    <property type="match status" value="1"/>
</dbReference>